<evidence type="ECO:0000256" key="1">
    <source>
        <dbReference type="ARBA" id="ARBA00022723"/>
    </source>
</evidence>
<feature type="region of interest" description="Disordered" evidence="6">
    <location>
        <begin position="1"/>
        <end position="46"/>
    </location>
</feature>
<proteinExistence type="predicted"/>
<keyword evidence="1" id="KW-0479">Metal-binding</keyword>
<feature type="compositionally biased region" description="Polar residues" evidence="6">
    <location>
        <begin position="1"/>
        <end position="11"/>
    </location>
</feature>
<evidence type="ECO:0000256" key="5">
    <source>
        <dbReference type="SAM" id="Coils"/>
    </source>
</evidence>
<feature type="compositionally biased region" description="Low complexity" evidence="6">
    <location>
        <begin position="23"/>
        <end position="34"/>
    </location>
</feature>
<keyword evidence="2 4" id="KW-0863">Zinc-finger</keyword>
<feature type="coiled-coil region" evidence="5">
    <location>
        <begin position="131"/>
        <end position="193"/>
    </location>
</feature>
<evidence type="ECO:0000313" key="8">
    <source>
        <dbReference type="EMBL" id="KZT38033.1"/>
    </source>
</evidence>
<dbReference type="Gene3D" id="3.30.40.10">
    <property type="entry name" value="Zinc/RING finger domain, C3HC4 (zinc finger)"/>
    <property type="match status" value="1"/>
</dbReference>
<dbReference type="Proteomes" id="UP000076798">
    <property type="component" value="Unassembled WGS sequence"/>
</dbReference>
<reference evidence="8 9" key="1">
    <citation type="journal article" date="2016" name="Mol. Biol. Evol.">
        <title>Comparative Genomics of Early-Diverging Mushroom-Forming Fungi Provides Insights into the Origins of Lignocellulose Decay Capabilities.</title>
        <authorList>
            <person name="Nagy L.G."/>
            <person name="Riley R."/>
            <person name="Tritt A."/>
            <person name="Adam C."/>
            <person name="Daum C."/>
            <person name="Floudas D."/>
            <person name="Sun H."/>
            <person name="Yadav J.S."/>
            <person name="Pangilinan J."/>
            <person name="Larsson K.H."/>
            <person name="Matsuura K."/>
            <person name="Barry K."/>
            <person name="Labutti K."/>
            <person name="Kuo R."/>
            <person name="Ohm R.A."/>
            <person name="Bhattacharya S.S."/>
            <person name="Shirouzu T."/>
            <person name="Yoshinaga Y."/>
            <person name="Martin F.M."/>
            <person name="Grigoriev I.V."/>
            <person name="Hibbett D.S."/>
        </authorList>
    </citation>
    <scope>NUCLEOTIDE SEQUENCE [LARGE SCALE GENOMIC DNA]</scope>
    <source>
        <strain evidence="8 9">HHB10207 ss-3</strain>
    </source>
</reference>
<dbReference type="SMART" id="SM00184">
    <property type="entry name" value="RING"/>
    <property type="match status" value="1"/>
</dbReference>
<feature type="domain" description="RING-type" evidence="7">
    <location>
        <begin position="209"/>
        <end position="254"/>
    </location>
</feature>
<sequence length="306" mass="33758">MSSLATTSTNGRPPHKRQKKSHNNIPANADIIDISSDDENVPPPARARPALVPVVELVSSRPEPVPLIPSGTPPTKLAEQPQRRHPLQTFDGFKPAPVPEGSQRRPFLQTVMSSEPASAPVASSSQDQTKLVALGKEVAALKRQLVDTKNELAAYHLLSEEQATAIRDVNDAQTRLKAEFQQLKHDLKKAKKSVQAAPNLNPLSDLITCEICTLTMWEPYTLSQCGHTYCATCLSDWFLQNARSGVRYTCPTCRAAVQIAPVQAYKMKEFIEMIAKQVTPNERPPRQDGAQNPFARFFGGIAWGYR</sequence>
<keyword evidence="3" id="KW-0862">Zinc</keyword>
<keyword evidence="5" id="KW-0175">Coiled coil</keyword>
<keyword evidence="9" id="KW-1185">Reference proteome</keyword>
<evidence type="ECO:0000256" key="4">
    <source>
        <dbReference type="PROSITE-ProRule" id="PRU00175"/>
    </source>
</evidence>
<evidence type="ECO:0000256" key="6">
    <source>
        <dbReference type="SAM" id="MobiDB-lite"/>
    </source>
</evidence>
<dbReference type="PROSITE" id="PS00518">
    <property type="entry name" value="ZF_RING_1"/>
    <property type="match status" value="1"/>
</dbReference>
<dbReference type="GO" id="GO:0008270">
    <property type="term" value="F:zinc ion binding"/>
    <property type="evidence" value="ECO:0007669"/>
    <property type="project" value="UniProtKB-KW"/>
</dbReference>
<dbReference type="EMBL" id="KV428071">
    <property type="protein sequence ID" value="KZT38033.1"/>
    <property type="molecule type" value="Genomic_DNA"/>
</dbReference>
<dbReference type="InterPro" id="IPR013083">
    <property type="entry name" value="Znf_RING/FYVE/PHD"/>
</dbReference>
<accession>A0A166D139</accession>
<evidence type="ECO:0000259" key="7">
    <source>
        <dbReference type="PROSITE" id="PS50089"/>
    </source>
</evidence>
<dbReference type="PANTHER" id="PTHR23327">
    <property type="entry name" value="RING FINGER PROTEIN 127"/>
    <property type="match status" value="1"/>
</dbReference>
<dbReference type="PANTHER" id="PTHR23327:SF51">
    <property type="entry name" value="TRANSCRIPTIONAL REGULATOR OF YEAST FORM ADHERENCE 3"/>
    <property type="match status" value="1"/>
</dbReference>
<protein>
    <recommendedName>
        <fullName evidence="7">RING-type domain-containing protein</fullName>
    </recommendedName>
</protein>
<name>A0A166D139_9AGAM</name>
<dbReference type="AlphaFoldDB" id="A0A166D139"/>
<dbReference type="Pfam" id="PF13639">
    <property type="entry name" value="zf-RING_2"/>
    <property type="match status" value="1"/>
</dbReference>
<dbReference type="STRING" id="1314776.A0A166D139"/>
<dbReference type="InterPro" id="IPR001841">
    <property type="entry name" value="Znf_RING"/>
</dbReference>
<feature type="region of interest" description="Disordered" evidence="6">
    <location>
        <begin position="62"/>
        <end position="104"/>
    </location>
</feature>
<dbReference type="OrthoDB" id="3219336at2759"/>
<evidence type="ECO:0000256" key="3">
    <source>
        <dbReference type="ARBA" id="ARBA00022833"/>
    </source>
</evidence>
<dbReference type="PROSITE" id="PS50089">
    <property type="entry name" value="ZF_RING_2"/>
    <property type="match status" value="1"/>
</dbReference>
<dbReference type="InterPro" id="IPR017907">
    <property type="entry name" value="Znf_RING_CS"/>
</dbReference>
<gene>
    <name evidence="8" type="ORF">SISSUDRAFT_1047625</name>
</gene>
<evidence type="ECO:0000256" key="2">
    <source>
        <dbReference type="ARBA" id="ARBA00022771"/>
    </source>
</evidence>
<feature type="compositionally biased region" description="Basic residues" evidence="6">
    <location>
        <begin position="13"/>
        <end position="22"/>
    </location>
</feature>
<evidence type="ECO:0000313" key="9">
    <source>
        <dbReference type="Proteomes" id="UP000076798"/>
    </source>
</evidence>
<organism evidence="8 9">
    <name type="scientific">Sistotremastrum suecicum HHB10207 ss-3</name>
    <dbReference type="NCBI Taxonomy" id="1314776"/>
    <lineage>
        <taxon>Eukaryota</taxon>
        <taxon>Fungi</taxon>
        <taxon>Dikarya</taxon>
        <taxon>Basidiomycota</taxon>
        <taxon>Agaricomycotina</taxon>
        <taxon>Agaricomycetes</taxon>
        <taxon>Sistotremastrales</taxon>
        <taxon>Sistotremastraceae</taxon>
        <taxon>Sistotremastrum</taxon>
    </lineage>
</organism>
<dbReference type="SUPFAM" id="SSF57850">
    <property type="entry name" value="RING/U-box"/>
    <property type="match status" value="1"/>
</dbReference>